<dbReference type="RefSeq" id="WP_186911378.1">
    <property type="nucleotide sequence ID" value="NZ_JACOFV010000003.1"/>
</dbReference>
<feature type="compositionally biased region" description="Polar residues" evidence="1">
    <location>
        <begin position="106"/>
        <end position="117"/>
    </location>
</feature>
<dbReference type="Proteomes" id="UP000634011">
    <property type="component" value="Unassembled WGS sequence"/>
</dbReference>
<accession>A0A923HCI5</accession>
<dbReference type="AlphaFoldDB" id="A0A923HCI5"/>
<proteinExistence type="predicted"/>
<feature type="signal peptide" evidence="2">
    <location>
        <begin position="1"/>
        <end position="26"/>
    </location>
</feature>
<protein>
    <recommendedName>
        <fullName evidence="5">DUF2782 domain-containing protein</fullName>
    </recommendedName>
</protein>
<evidence type="ECO:0000256" key="1">
    <source>
        <dbReference type="SAM" id="MobiDB-lite"/>
    </source>
</evidence>
<evidence type="ECO:0000256" key="2">
    <source>
        <dbReference type="SAM" id="SignalP"/>
    </source>
</evidence>
<dbReference type="EMBL" id="JACOFV010000003">
    <property type="protein sequence ID" value="MBC3861451.1"/>
    <property type="molecule type" value="Genomic_DNA"/>
</dbReference>
<keyword evidence="2" id="KW-0732">Signal</keyword>
<evidence type="ECO:0000313" key="3">
    <source>
        <dbReference type="EMBL" id="MBC3861451.1"/>
    </source>
</evidence>
<keyword evidence="4" id="KW-1185">Reference proteome</keyword>
<name>A0A923HCI5_9BURK</name>
<gene>
    <name evidence="3" type="ORF">H8K32_05005</name>
</gene>
<reference evidence="3" key="1">
    <citation type="submission" date="2020-08" db="EMBL/GenBank/DDBJ databases">
        <title>Novel species isolated from subtropical streams in China.</title>
        <authorList>
            <person name="Lu H."/>
        </authorList>
    </citation>
    <scope>NUCLEOTIDE SEQUENCE</scope>
    <source>
        <strain evidence="3">KACC 12607</strain>
    </source>
</reference>
<feature type="region of interest" description="Disordered" evidence="1">
    <location>
        <begin position="81"/>
        <end position="150"/>
    </location>
</feature>
<evidence type="ECO:0000313" key="4">
    <source>
        <dbReference type="Proteomes" id="UP000634011"/>
    </source>
</evidence>
<evidence type="ECO:0008006" key="5">
    <source>
        <dbReference type="Google" id="ProtNLM"/>
    </source>
</evidence>
<organism evidence="3 4">
    <name type="scientific">Undibacterium jejuense</name>
    <dbReference type="NCBI Taxonomy" id="1344949"/>
    <lineage>
        <taxon>Bacteria</taxon>
        <taxon>Pseudomonadati</taxon>
        <taxon>Pseudomonadota</taxon>
        <taxon>Betaproteobacteria</taxon>
        <taxon>Burkholderiales</taxon>
        <taxon>Oxalobacteraceae</taxon>
        <taxon>Undibacterium</taxon>
    </lineage>
</organism>
<comment type="caution">
    <text evidence="3">The sequence shown here is derived from an EMBL/GenBank/DDBJ whole genome shotgun (WGS) entry which is preliminary data.</text>
</comment>
<sequence length="150" mass="15814">MKKSLKLRLGLVSGIFAVSLAGFVHAQSTTNKTELVTPPPPPQLEVLEEGPAAADMKAGKPEQKNQVKDIRNNAGKVTEVQVQSGGSHYVLKADPEIGNAPKGTAQGDNNRAPQWTILQFGGKKESKEVEPLPVLPPAPTQAVSASSSDK</sequence>
<feature type="compositionally biased region" description="Polar residues" evidence="1">
    <location>
        <begin position="141"/>
        <end position="150"/>
    </location>
</feature>
<feature type="chain" id="PRO_5037277076" description="DUF2782 domain-containing protein" evidence="2">
    <location>
        <begin position="27"/>
        <end position="150"/>
    </location>
</feature>